<name>A0A1W2C491_9HYPH</name>
<keyword evidence="1" id="KW-0479">Metal-binding</keyword>
<dbReference type="GO" id="GO:0005507">
    <property type="term" value="F:copper ion binding"/>
    <property type="evidence" value="ECO:0007669"/>
    <property type="project" value="InterPro"/>
</dbReference>
<evidence type="ECO:0000256" key="2">
    <source>
        <dbReference type="ARBA" id="ARBA00023008"/>
    </source>
</evidence>
<keyword evidence="2" id="KW-0186">Copper</keyword>
<keyword evidence="6" id="KW-1185">Reference proteome</keyword>
<dbReference type="PANTHER" id="PTHR38439:SF3">
    <property type="entry name" value="COPPER-RESISTANT CUPROPROTEIN COPI"/>
    <property type="match status" value="1"/>
</dbReference>
<proteinExistence type="predicted"/>
<feature type="chain" id="PRO_5012506663" evidence="3">
    <location>
        <begin position="23"/>
        <end position="162"/>
    </location>
</feature>
<evidence type="ECO:0000259" key="4">
    <source>
        <dbReference type="Pfam" id="PF00127"/>
    </source>
</evidence>
<dbReference type="PROSITE" id="PS00079">
    <property type="entry name" value="MULTICOPPER_OXIDASE1"/>
    <property type="match status" value="1"/>
</dbReference>
<dbReference type="EMBL" id="FWXR01000008">
    <property type="protein sequence ID" value="SMC79960.1"/>
    <property type="molecule type" value="Genomic_DNA"/>
</dbReference>
<dbReference type="STRING" id="937218.SAMN06297251_108151"/>
<feature type="signal peptide" evidence="3">
    <location>
        <begin position="1"/>
        <end position="22"/>
    </location>
</feature>
<evidence type="ECO:0000313" key="5">
    <source>
        <dbReference type="EMBL" id="SMC79960.1"/>
    </source>
</evidence>
<keyword evidence="3" id="KW-0732">Signal</keyword>
<accession>A0A1W2C491</accession>
<dbReference type="InterPro" id="IPR050845">
    <property type="entry name" value="Cu-binding_ET"/>
</dbReference>
<dbReference type="InterPro" id="IPR033138">
    <property type="entry name" value="Cu_oxidase_CS"/>
</dbReference>
<dbReference type="AlphaFoldDB" id="A0A1W2C491"/>
<dbReference type="InterPro" id="IPR000923">
    <property type="entry name" value="BlueCu_1"/>
</dbReference>
<dbReference type="SUPFAM" id="SSF49503">
    <property type="entry name" value="Cupredoxins"/>
    <property type="match status" value="1"/>
</dbReference>
<dbReference type="RefSeq" id="WP_084410130.1">
    <property type="nucleotide sequence ID" value="NZ_FWXR01000008.1"/>
</dbReference>
<gene>
    <name evidence="5" type="ORF">SAMN06297251_108151</name>
</gene>
<dbReference type="GO" id="GO:0009055">
    <property type="term" value="F:electron transfer activity"/>
    <property type="evidence" value="ECO:0007669"/>
    <property type="project" value="InterPro"/>
</dbReference>
<evidence type="ECO:0000256" key="1">
    <source>
        <dbReference type="ARBA" id="ARBA00022723"/>
    </source>
</evidence>
<dbReference type="Gene3D" id="2.60.40.420">
    <property type="entry name" value="Cupredoxins - blue copper proteins"/>
    <property type="match status" value="1"/>
</dbReference>
<dbReference type="CDD" id="cd04211">
    <property type="entry name" value="Cupredoxin_like_2"/>
    <property type="match status" value="1"/>
</dbReference>
<organism evidence="5 6">
    <name type="scientific">Fulvimarina manganoxydans</name>
    <dbReference type="NCBI Taxonomy" id="937218"/>
    <lineage>
        <taxon>Bacteria</taxon>
        <taxon>Pseudomonadati</taxon>
        <taxon>Pseudomonadota</taxon>
        <taxon>Alphaproteobacteria</taxon>
        <taxon>Hyphomicrobiales</taxon>
        <taxon>Aurantimonadaceae</taxon>
        <taxon>Fulvimarina</taxon>
    </lineage>
</organism>
<sequence>MRTFVAALSVGAFALLALPAYAAGSHSGGHDDEMAIGKPGEAANVARTIEVVMSENDDGAMLFSPSAIQVKAGETVRFKIVNEGETEHEFVMDSMDEIQEHKALMEKFPEMEHADANAIRLEPDNSGEIIWSFTKPGSFEFACLIPGHYESGMHGPLTVASK</sequence>
<evidence type="ECO:0000313" key="6">
    <source>
        <dbReference type="Proteomes" id="UP000192656"/>
    </source>
</evidence>
<dbReference type="PANTHER" id="PTHR38439">
    <property type="entry name" value="AURACYANIN-B"/>
    <property type="match status" value="1"/>
</dbReference>
<protein>
    <submittedName>
        <fullName evidence="5">Uncharacterized copper-binding protein, cupredoxin-like subfamily</fullName>
    </submittedName>
</protein>
<dbReference type="InterPro" id="IPR008972">
    <property type="entry name" value="Cupredoxin"/>
</dbReference>
<reference evidence="5 6" key="1">
    <citation type="submission" date="2017-04" db="EMBL/GenBank/DDBJ databases">
        <authorList>
            <person name="Afonso C.L."/>
            <person name="Miller P.J."/>
            <person name="Scott M.A."/>
            <person name="Spackman E."/>
            <person name="Goraichik I."/>
            <person name="Dimitrov K.M."/>
            <person name="Suarez D.L."/>
            <person name="Swayne D.E."/>
        </authorList>
    </citation>
    <scope>NUCLEOTIDE SEQUENCE [LARGE SCALE GENOMIC DNA]</scope>
    <source>
        <strain evidence="5 6">CGMCC 1.10972</strain>
    </source>
</reference>
<evidence type="ECO:0000256" key="3">
    <source>
        <dbReference type="SAM" id="SignalP"/>
    </source>
</evidence>
<dbReference type="Pfam" id="PF00127">
    <property type="entry name" value="Copper-bind"/>
    <property type="match status" value="1"/>
</dbReference>
<feature type="domain" description="Blue (type 1) copper" evidence="4">
    <location>
        <begin position="54"/>
        <end position="159"/>
    </location>
</feature>
<dbReference type="Proteomes" id="UP000192656">
    <property type="component" value="Unassembled WGS sequence"/>
</dbReference>